<feature type="non-terminal residue" evidence="2">
    <location>
        <position position="146"/>
    </location>
</feature>
<keyword evidence="3" id="KW-1185">Reference proteome</keyword>
<organism evidence="2 3">
    <name type="scientific">Suhomyces tanzawaensis NRRL Y-17324</name>
    <dbReference type="NCBI Taxonomy" id="984487"/>
    <lineage>
        <taxon>Eukaryota</taxon>
        <taxon>Fungi</taxon>
        <taxon>Dikarya</taxon>
        <taxon>Ascomycota</taxon>
        <taxon>Saccharomycotina</taxon>
        <taxon>Pichiomycetes</taxon>
        <taxon>Debaryomycetaceae</taxon>
        <taxon>Suhomyces</taxon>
    </lineage>
</organism>
<dbReference type="RefSeq" id="XP_020062139.1">
    <property type="nucleotide sequence ID" value="XM_020210643.1"/>
</dbReference>
<dbReference type="Pfam" id="PF23305">
    <property type="entry name" value="DUF7082"/>
    <property type="match status" value="1"/>
</dbReference>
<proteinExistence type="predicted"/>
<evidence type="ECO:0000313" key="2">
    <source>
        <dbReference type="EMBL" id="ODV77017.1"/>
    </source>
</evidence>
<protein>
    <recommendedName>
        <fullName evidence="1">DUF7082 domain-containing protein</fullName>
    </recommendedName>
</protein>
<accession>A0A1E4SBX1</accession>
<dbReference type="GO" id="GO:0005634">
    <property type="term" value="C:nucleus"/>
    <property type="evidence" value="ECO:0007669"/>
    <property type="project" value="TreeGrafter"/>
</dbReference>
<dbReference type="PANTHER" id="PTHR39463:SF1">
    <property type="entry name" value="MEDUSA"/>
    <property type="match status" value="1"/>
</dbReference>
<dbReference type="Proteomes" id="UP000094285">
    <property type="component" value="Unassembled WGS sequence"/>
</dbReference>
<dbReference type="AlphaFoldDB" id="A0A1E4SBX1"/>
<name>A0A1E4SBX1_9ASCO</name>
<evidence type="ECO:0000313" key="3">
    <source>
        <dbReference type="Proteomes" id="UP000094285"/>
    </source>
</evidence>
<dbReference type="STRING" id="984487.A0A1E4SBX1"/>
<dbReference type="PANTHER" id="PTHR39463">
    <property type="entry name" value="MEDUSA"/>
    <property type="match status" value="1"/>
</dbReference>
<gene>
    <name evidence="2" type="ORF">CANTADRAFT_56973</name>
</gene>
<evidence type="ECO:0000259" key="1">
    <source>
        <dbReference type="Pfam" id="PF23305"/>
    </source>
</evidence>
<sequence length="146" mass="17777">MTENWTLEEKENQRRLVKFKFIRLSPAEYFVQFDPIKKEQYDHTSPIISCIFWKEKDLHIVTSVDIILILEYLVQESFSIEEKNRIRRNLQSLKPQTISRTNKQFGRFFKLLMSMEDPRPRNIEQDLKVFRWSDLFKAINKVISKY</sequence>
<dbReference type="InterPro" id="IPR055509">
    <property type="entry name" value="DUF7082"/>
</dbReference>
<dbReference type="OrthoDB" id="1751210at2759"/>
<dbReference type="EMBL" id="KV453916">
    <property type="protein sequence ID" value="ODV77017.1"/>
    <property type="molecule type" value="Genomic_DNA"/>
</dbReference>
<reference evidence="3" key="1">
    <citation type="submission" date="2016-05" db="EMBL/GenBank/DDBJ databases">
        <title>Comparative genomics of biotechnologically important yeasts.</title>
        <authorList>
            <consortium name="DOE Joint Genome Institute"/>
            <person name="Riley R."/>
            <person name="Haridas S."/>
            <person name="Wolfe K.H."/>
            <person name="Lopes M.R."/>
            <person name="Hittinger C.T."/>
            <person name="Goker M."/>
            <person name="Salamov A."/>
            <person name="Wisecaver J."/>
            <person name="Long T.M."/>
            <person name="Aerts A.L."/>
            <person name="Barry K."/>
            <person name="Choi C."/>
            <person name="Clum A."/>
            <person name="Coughlan A.Y."/>
            <person name="Deshpande S."/>
            <person name="Douglass A.P."/>
            <person name="Hanson S.J."/>
            <person name="Klenk H.-P."/>
            <person name="Labutti K."/>
            <person name="Lapidus A."/>
            <person name="Lindquist E."/>
            <person name="Lipzen A."/>
            <person name="Meier-Kolthoff J.P."/>
            <person name="Ohm R.A."/>
            <person name="Otillar R.P."/>
            <person name="Pangilinan J."/>
            <person name="Peng Y."/>
            <person name="Rokas A."/>
            <person name="Rosa C.A."/>
            <person name="Scheuner C."/>
            <person name="Sibirny A.A."/>
            <person name="Slot J.C."/>
            <person name="Stielow J.B."/>
            <person name="Sun H."/>
            <person name="Kurtzman C.P."/>
            <person name="Blackwell M."/>
            <person name="Grigoriev I.V."/>
            <person name="Jeffries T.W."/>
        </authorList>
    </citation>
    <scope>NUCLEOTIDE SEQUENCE [LARGE SCALE GENOMIC DNA]</scope>
    <source>
        <strain evidence="3">NRRL Y-17324</strain>
    </source>
</reference>
<dbReference type="GeneID" id="30984779"/>
<feature type="domain" description="DUF7082" evidence="1">
    <location>
        <begin position="1"/>
        <end position="143"/>
    </location>
</feature>